<organism evidence="1">
    <name type="scientific">marine sediment metagenome</name>
    <dbReference type="NCBI Taxonomy" id="412755"/>
    <lineage>
        <taxon>unclassified sequences</taxon>
        <taxon>metagenomes</taxon>
        <taxon>ecological metagenomes</taxon>
    </lineage>
</organism>
<accession>A0A0F9P9N0</accession>
<comment type="caution">
    <text evidence="1">The sequence shown here is derived from an EMBL/GenBank/DDBJ whole genome shotgun (WGS) entry which is preliminary data.</text>
</comment>
<name>A0A0F9P9N0_9ZZZZ</name>
<proteinExistence type="predicted"/>
<dbReference type="AlphaFoldDB" id="A0A0F9P9N0"/>
<dbReference type="EMBL" id="LAZR01002691">
    <property type="protein sequence ID" value="KKN26829.1"/>
    <property type="molecule type" value="Genomic_DNA"/>
</dbReference>
<gene>
    <name evidence="1" type="ORF">LCGC14_0870880</name>
</gene>
<reference evidence="1" key="1">
    <citation type="journal article" date="2015" name="Nature">
        <title>Complex archaea that bridge the gap between prokaryotes and eukaryotes.</title>
        <authorList>
            <person name="Spang A."/>
            <person name="Saw J.H."/>
            <person name="Jorgensen S.L."/>
            <person name="Zaremba-Niedzwiedzka K."/>
            <person name="Martijn J."/>
            <person name="Lind A.E."/>
            <person name="van Eijk R."/>
            <person name="Schleper C."/>
            <person name="Guy L."/>
            <person name="Ettema T.J."/>
        </authorList>
    </citation>
    <scope>NUCLEOTIDE SEQUENCE</scope>
</reference>
<protein>
    <submittedName>
        <fullName evidence="1">Uncharacterized protein</fullName>
    </submittedName>
</protein>
<evidence type="ECO:0000313" key="1">
    <source>
        <dbReference type="EMBL" id="KKN26829.1"/>
    </source>
</evidence>
<sequence>MLTKRSEDGPTRKLTDREILSLCEHKDKRDGWFDEVKAFSPTITGIFSVAEKYKLDENDALKISILALLGSLWEYEMLGDGGWTKSS</sequence>